<feature type="repeat" description="ANK" evidence="4">
    <location>
        <begin position="183"/>
        <end position="215"/>
    </location>
</feature>
<evidence type="ECO:0000256" key="5">
    <source>
        <dbReference type="SAM" id="MobiDB-lite"/>
    </source>
</evidence>
<dbReference type="PANTHER" id="PTHR24179">
    <property type="entry name" value="PROTEIN PHOSPHATASE 1 REGULATORY SUBUNIT 12"/>
    <property type="match status" value="1"/>
</dbReference>
<dbReference type="PRINTS" id="PR01415">
    <property type="entry name" value="ANKYRIN"/>
</dbReference>
<dbReference type="GO" id="GO:0004857">
    <property type="term" value="F:enzyme inhibitor activity"/>
    <property type="evidence" value="ECO:0007669"/>
    <property type="project" value="TreeGrafter"/>
</dbReference>
<dbReference type="OrthoDB" id="19014at2759"/>
<dbReference type="SUPFAM" id="SSF48403">
    <property type="entry name" value="Ankyrin repeat"/>
    <property type="match status" value="1"/>
</dbReference>
<dbReference type="EMBL" id="KN550075">
    <property type="protein sequence ID" value="KHJ95116.1"/>
    <property type="molecule type" value="Genomic_DNA"/>
</dbReference>
<dbReference type="InterPro" id="IPR036770">
    <property type="entry name" value="Ankyrin_rpt-contain_sf"/>
</dbReference>
<feature type="region of interest" description="Disordered" evidence="5">
    <location>
        <begin position="238"/>
        <end position="289"/>
    </location>
</feature>
<gene>
    <name evidence="6" type="ORF">OESDEN_04948</name>
</gene>
<feature type="repeat" description="ANK" evidence="4">
    <location>
        <begin position="57"/>
        <end position="89"/>
    </location>
</feature>
<dbReference type="AlphaFoldDB" id="A0A0B1TGA9"/>
<organism evidence="6 7">
    <name type="scientific">Oesophagostomum dentatum</name>
    <name type="common">Nodular worm</name>
    <dbReference type="NCBI Taxonomy" id="61180"/>
    <lineage>
        <taxon>Eukaryota</taxon>
        <taxon>Metazoa</taxon>
        <taxon>Ecdysozoa</taxon>
        <taxon>Nematoda</taxon>
        <taxon>Chromadorea</taxon>
        <taxon>Rhabditida</taxon>
        <taxon>Rhabditina</taxon>
        <taxon>Rhabditomorpha</taxon>
        <taxon>Strongyloidea</taxon>
        <taxon>Strongylidae</taxon>
        <taxon>Oesophagostomum</taxon>
    </lineage>
</organism>
<dbReference type="PROSITE" id="PS50297">
    <property type="entry name" value="ANK_REP_REGION"/>
    <property type="match status" value="4"/>
</dbReference>
<dbReference type="PROSITE" id="PS50088">
    <property type="entry name" value="ANK_REPEAT"/>
    <property type="match status" value="4"/>
</dbReference>
<feature type="repeat" description="ANK" evidence="4">
    <location>
        <begin position="24"/>
        <end position="56"/>
    </location>
</feature>
<feature type="compositionally biased region" description="Polar residues" evidence="5">
    <location>
        <begin position="363"/>
        <end position="375"/>
    </location>
</feature>
<dbReference type="SMART" id="SM00248">
    <property type="entry name" value="ANK"/>
    <property type="match status" value="4"/>
</dbReference>
<dbReference type="Proteomes" id="UP000053660">
    <property type="component" value="Unassembled WGS sequence"/>
</dbReference>
<evidence type="ECO:0000313" key="7">
    <source>
        <dbReference type="Proteomes" id="UP000053660"/>
    </source>
</evidence>
<feature type="repeat" description="ANK" evidence="4">
    <location>
        <begin position="150"/>
        <end position="182"/>
    </location>
</feature>
<protein>
    <submittedName>
        <fullName evidence="6">Ankyrin repeat protein</fullName>
    </submittedName>
</protein>
<name>A0A0B1TGA9_OESDE</name>
<keyword evidence="2" id="KW-0677">Repeat</keyword>
<feature type="compositionally biased region" description="Basic and acidic residues" evidence="5">
    <location>
        <begin position="256"/>
        <end position="280"/>
    </location>
</feature>
<dbReference type="GO" id="GO:0019208">
    <property type="term" value="F:phosphatase regulator activity"/>
    <property type="evidence" value="ECO:0007669"/>
    <property type="project" value="TreeGrafter"/>
</dbReference>
<dbReference type="Pfam" id="PF12796">
    <property type="entry name" value="Ank_2"/>
    <property type="match status" value="2"/>
</dbReference>
<dbReference type="GO" id="GO:0005737">
    <property type="term" value="C:cytoplasm"/>
    <property type="evidence" value="ECO:0007669"/>
    <property type="project" value="TreeGrafter"/>
</dbReference>
<feature type="region of interest" description="Disordered" evidence="5">
    <location>
        <begin position="303"/>
        <end position="433"/>
    </location>
</feature>
<keyword evidence="7" id="KW-1185">Reference proteome</keyword>
<accession>A0A0B1TGA9</accession>
<keyword evidence="4" id="KW-0040">ANK repeat</keyword>
<dbReference type="PANTHER" id="PTHR24179:SF21">
    <property type="entry name" value="MYOSIN BINDING SUBUNIT, ISOFORM O"/>
    <property type="match status" value="1"/>
</dbReference>
<evidence type="ECO:0000256" key="1">
    <source>
        <dbReference type="ARBA" id="ARBA00022473"/>
    </source>
</evidence>
<feature type="compositionally biased region" description="Low complexity" evidence="5">
    <location>
        <begin position="392"/>
        <end position="413"/>
    </location>
</feature>
<evidence type="ECO:0000256" key="4">
    <source>
        <dbReference type="PROSITE-ProRule" id="PRU00023"/>
    </source>
</evidence>
<keyword evidence="1" id="KW-0217">Developmental protein</keyword>
<dbReference type="InterPro" id="IPR051226">
    <property type="entry name" value="PP1_Regulatory_Subunit"/>
</dbReference>
<dbReference type="FunFam" id="1.25.40.20:FF:000198">
    <property type="entry name" value="Myosin binding subunit, isoform P"/>
    <property type="match status" value="1"/>
</dbReference>
<reference evidence="6 7" key="1">
    <citation type="submission" date="2014-03" db="EMBL/GenBank/DDBJ databases">
        <title>Draft genome of the hookworm Oesophagostomum dentatum.</title>
        <authorList>
            <person name="Mitreva M."/>
        </authorList>
    </citation>
    <scope>NUCLEOTIDE SEQUENCE [LARGE SCALE GENOMIC DNA]</scope>
    <source>
        <strain evidence="6 7">OD-Hann</strain>
    </source>
</reference>
<proteinExistence type="inferred from homology"/>
<evidence type="ECO:0000256" key="3">
    <source>
        <dbReference type="ARBA" id="ARBA00038386"/>
    </source>
</evidence>
<dbReference type="Gene3D" id="1.25.40.20">
    <property type="entry name" value="Ankyrin repeat-containing domain"/>
    <property type="match status" value="2"/>
</dbReference>
<sequence>MSGDEEEVEELLAKGADINTATVDGLTALHQSVIDSKPEMVRFLCEKGADVNAQDNEGWTPLHAAACCGNLAIVRYLCQNGALLNVINSDKELPLDLADDESCREYLEHDYRKQGVNPDQCRDQEFATMMRDVQQWIRDGEYRDQPHPRTGATALHVAAAKGYTQLLELLIKAGGNILARDKDGWTPLHAAAHWAEKDSCKILLEHGASVTDTNYAGQNVLAVADKDIVEYLEDLERSVDKRKSPPAAPASILQEKNNRLSHEEHTLTTERKHEIQRKDQASFQNHPPMYSENEVLHTSMKVRKAGDSKSPSPPSESPSLRESVDSEQRSPPPAADEKMSSAERSASEPPSLPRATKELSPTERLSSSVRSTVSADRSLPPIKPLELQRSMSGTPSTTDSSKTSDGSSSSIHSGDQHVSATVPIPTRPLQQPNSWINRGVQLITRSGSSSASSTTRSSGTPSSESPSPMSVTLPAPSEAGGFQSSTATPILSKPPPSEAAKPVLCGELPRGLQPHQLNPSKMRSFLLHTFDVIGHGNRIRSRKVRQNEGIPPGYNGSIDVRLKELLRSASFQIGTYGLNARTTSLNIPIKCVMLC</sequence>
<feature type="region of interest" description="Disordered" evidence="5">
    <location>
        <begin position="445"/>
        <end position="502"/>
    </location>
</feature>
<feature type="compositionally biased region" description="Low complexity" evidence="5">
    <location>
        <begin position="445"/>
        <end position="470"/>
    </location>
</feature>
<evidence type="ECO:0000313" key="6">
    <source>
        <dbReference type="EMBL" id="KHJ95116.1"/>
    </source>
</evidence>
<dbReference type="InterPro" id="IPR002110">
    <property type="entry name" value="Ankyrin_rpt"/>
</dbReference>
<comment type="similarity">
    <text evidence="3">Belongs to the NRARP family.</text>
</comment>
<evidence type="ECO:0000256" key="2">
    <source>
        <dbReference type="ARBA" id="ARBA00022737"/>
    </source>
</evidence>